<accession>X1R3K9</accession>
<organism evidence="1">
    <name type="scientific">marine sediment metagenome</name>
    <dbReference type="NCBI Taxonomy" id="412755"/>
    <lineage>
        <taxon>unclassified sequences</taxon>
        <taxon>metagenomes</taxon>
        <taxon>ecological metagenomes</taxon>
    </lineage>
</organism>
<gene>
    <name evidence="1" type="ORF">S06H3_58888</name>
</gene>
<protein>
    <submittedName>
        <fullName evidence="1">Uncharacterized protein</fullName>
    </submittedName>
</protein>
<sequence length="179" mass="20412">MVFHTATATKIKPLKFTFELMKNKKGSFFTMTDSNTRGLIGEVLKTENYDKLRESDHWARFEGFGFTTPNPDAIGARGQGKFIFLAASKDYSMYYDSLRKDGTYRLGATQATEVDCPMLHWDGEEGRSKLKELTDLEPLSKTGTRIIIVNPIKELTDEIKNGDFIHAIEETWFRAIGKR</sequence>
<proteinExistence type="predicted"/>
<reference evidence="1" key="1">
    <citation type="journal article" date="2014" name="Front. Microbiol.">
        <title>High frequency of phylogenetically diverse reductive dehalogenase-homologous genes in deep subseafloor sedimentary metagenomes.</title>
        <authorList>
            <person name="Kawai M."/>
            <person name="Futagami T."/>
            <person name="Toyoda A."/>
            <person name="Takaki Y."/>
            <person name="Nishi S."/>
            <person name="Hori S."/>
            <person name="Arai W."/>
            <person name="Tsubouchi T."/>
            <person name="Morono Y."/>
            <person name="Uchiyama I."/>
            <person name="Ito T."/>
            <person name="Fujiyama A."/>
            <person name="Inagaki F."/>
            <person name="Takami H."/>
        </authorList>
    </citation>
    <scope>NUCLEOTIDE SEQUENCE</scope>
    <source>
        <strain evidence="1">Expedition CK06-06</strain>
    </source>
</reference>
<dbReference type="AlphaFoldDB" id="X1R3K9"/>
<evidence type="ECO:0000313" key="1">
    <source>
        <dbReference type="EMBL" id="GAI57700.1"/>
    </source>
</evidence>
<feature type="non-terminal residue" evidence="1">
    <location>
        <position position="179"/>
    </location>
</feature>
<comment type="caution">
    <text evidence="1">The sequence shown here is derived from an EMBL/GenBank/DDBJ whole genome shotgun (WGS) entry which is preliminary data.</text>
</comment>
<name>X1R3K9_9ZZZZ</name>
<dbReference type="EMBL" id="BARV01038177">
    <property type="protein sequence ID" value="GAI57700.1"/>
    <property type="molecule type" value="Genomic_DNA"/>
</dbReference>